<dbReference type="AlphaFoldDB" id="C8NI33"/>
<dbReference type="InterPro" id="IPR010921">
    <property type="entry name" value="Trp_repressor/repl_initiator"/>
</dbReference>
<feature type="coiled-coil region" evidence="1">
    <location>
        <begin position="132"/>
        <end position="176"/>
    </location>
</feature>
<dbReference type="SUPFAM" id="SSF48295">
    <property type="entry name" value="TrpR-like"/>
    <property type="match status" value="1"/>
</dbReference>
<dbReference type="InterPro" id="IPR052057">
    <property type="entry name" value="IS150/IS1296_orfA-like"/>
</dbReference>
<dbReference type="InterPro" id="IPR036388">
    <property type="entry name" value="WH-like_DNA-bd_sf"/>
</dbReference>
<name>C8NI33_9LACT</name>
<dbReference type="Gene3D" id="1.10.10.10">
    <property type="entry name" value="Winged helix-like DNA-binding domain superfamily/Winged helix DNA-binding domain"/>
    <property type="match status" value="1"/>
</dbReference>
<sequence length="184" mass="21804">MRYSFEFKMKCVELYRQGIWAETPEKVMKRSFQRKILDWDKIEKIHGPKGLERVKRQRKWTAEEKLTFILQVLNGKTLSEVSFPAGISRGLLSSWVHKYLTYGYNGLKNEKRRQALSKELIMNKKAVTGNLSESEREELVRLRERNAYLEAEIAVIKKLRALRKEQEAALLKARKQRSSRNFEK</sequence>
<dbReference type="eggNOG" id="COG2963">
    <property type="taxonomic scope" value="Bacteria"/>
</dbReference>
<evidence type="ECO:0000256" key="1">
    <source>
        <dbReference type="SAM" id="Coils"/>
    </source>
</evidence>
<dbReference type="Pfam" id="PF01527">
    <property type="entry name" value="HTH_Tnp_1"/>
    <property type="match status" value="1"/>
</dbReference>
<dbReference type="GO" id="GO:0043565">
    <property type="term" value="F:sequence-specific DNA binding"/>
    <property type="evidence" value="ECO:0007669"/>
    <property type="project" value="InterPro"/>
</dbReference>
<dbReference type="HOGENOM" id="CLU_027402_27_3_9"/>
<keyword evidence="3" id="KW-1185">Reference proteome</keyword>
<accession>C8NI33</accession>
<proteinExistence type="predicted"/>
<comment type="caution">
    <text evidence="2">The sequence shown here is derived from an EMBL/GenBank/DDBJ whole genome shotgun (WGS) entry which is preliminary data.</text>
</comment>
<gene>
    <name evidence="2" type="ORF">HMPREF0444_1578</name>
</gene>
<protein>
    <submittedName>
        <fullName evidence="2">Transposase</fullName>
    </submittedName>
</protein>
<dbReference type="InterPro" id="IPR002514">
    <property type="entry name" value="Transposase_8"/>
</dbReference>
<dbReference type="GO" id="GO:0006313">
    <property type="term" value="P:DNA transposition"/>
    <property type="evidence" value="ECO:0007669"/>
    <property type="project" value="InterPro"/>
</dbReference>
<dbReference type="EMBL" id="ACKZ01000023">
    <property type="protein sequence ID" value="EEW36691.1"/>
    <property type="molecule type" value="Genomic_DNA"/>
</dbReference>
<reference evidence="2 3" key="1">
    <citation type="submission" date="2009-08" db="EMBL/GenBank/DDBJ databases">
        <authorList>
            <person name="Muzny D."/>
            <person name="Qin X."/>
            <person name="Deng J."/>
            <person name="Jiang H."/>
            <person name="Liu Y."/>
            <person name="Qu J."/>
            <person name="Song X.-Z."/>
            <person name="Zhang L."/>
            <person name="Thornton R."/>
            <person name="Coyle M."/>
            <person name="Francisco L."/>
            <person name="Jackson L."/>
            <person name="Javaid M."/>
            <person name="Korchina V."/>
            <person name="Kovar C."/>
            <person name="Mata R."/>
            <person name="Mathew T."/>
            <person name="Ngo R."/>
            <person name="Nguyen L."/>
            <person name="Nguyen N."/>
            <person name="Okwuonu G."/>
            <person name="Ongeri F."/>
            <person name="Pham C."/>
            <person name="Simmons D."/>
            <person name="Wilczek-Boney K."/>
            <person name="Hale W."/>
            <person name="Jakkamsetti A."/>
            <person name="Pham P."/>
            <person name="Ruth R."/>
            <person name="San Lucas F."/>
            <person name="Warren J."/>
            <person name="Zhang J."/>
            <person name="Zhao Z."/>
            <person name="Zhou C."/>
            <person name="Zhu D."/>
            <person name="Lee S."/>
            <person name="Bess C."/>
            <person name="Blankenburg K."/>
            <person name="Forbes L."/>
            <person name="Fu Q."/>
            <person name="Gubbala S."/>
            <person name="Hirani K."/>
            <person name="Jayaseelan J.C."/>
            <person name="Lara F."/>
            <person name="Munidasa M."/>
            <person name="Palculict T."/>
            <person name="Patil S."/>
            <person name="Pu L.-L."/>
            <person name="Saada N."/>
            <person name="Tang L."/>
            <person name="Weissenberger G."/>
            <person name="Zhu Y."/>
            <person name="Hemphill L."/>
            <person name="Shang Y."/>
            <person name="Youmans B."/>
            <person name="Ayvaz T."/>
            <person name="Ross M."/>
            <person name="Santibanez J."/>
            <person name="Aqrawi P."/>
            <person name="Gross S."/>
            <person name="Joshi V."/>
            <person name="Fowler G."/>
            <person name="Nazareth L."/>
            <person name="Reid J."/>
            <person name="Worley K."/>
            <person name="Petrosino J."/>
            <person name="Highlander S."/>
            <person name="Gibbs R."/>
        </authorList>
    </citation>
    <scope>NUCLEOTIDE SEQUENCE [LARGE SCALE GENOMIC DNA]</scope>
    <source>
        <strain evidence="2 3">ATCC 49175</strain>
    </source>
</reference>
<dbReference type="GeneID" id="78413193"/>
<dbReference type="STRING" id="638301.HMPREF0444_1578"/>
<dbReference type="RefSeq" id="WP_005608245.1">
    <property type="nucleotide sequence ID" value="NZ_CP102283.1"/>
</dbReference>
<evidence type="ECO:0000313" key="3">
    <source>
        <dbReference type="Proteomes" id="UP000005926"/>
    </source>
</evidence>
<evidence type="ECO:0000313" key="2">
    <source>
        <dbReference type="EMBL" id="EEW36691.1"/>
    </source>
</evidence>
<keyword evidence="1" id="KW-0175">Coiled coil</keyword>
<dbReference type="GO" id="GO:0004803">
    <property type="term" value="F:transposase activity"/>
    <property type="evidence" value="ECO:0007669"/>
    <property type="project" value="InterPro"/>
</dbReference>
<organism evidence="2 3">
    <name type="scientific">Granulicatella adiacens ATCC 49175</name>
    <dbReference type="NCBI Taxonomy" id="638301"/>
    <lineage>
        <taxon>Bacteria</taxon>
        <taxon>Bacillati</taxon>
        <taxon>Bacillota</taxon>
        <taxon>Bacilli</taxon>
        <taxon>Lactobacillales</taxon>
        <taxon>Carnobacteriaceae</taxon>
        <taxon>Granulicatella</taxon>
    </lineage>
</organism>
<dbReference type="PANTHER" id="PTHR33795:SF1">
    <property type="entry name" value="INSERTION ELEMENT IS150 PROTEIN INSJ"/>
    <property type="match status" value="1"/>
</dbReference>
<dbReference type="Proteomes" id="UP000005926">
    <property type="component" value="Unassembled WGS sequence"/>
</dbReference>
<dbReference type="PANTHER" id="PTHR33795">
    <property type="entry name" value="INSERTION ELEMENT IS150 PROTEIN INSJ"/>
    <property type="match status" value="1"/>
</dbReference>